<protein>
    <submittedName>
        <fullName evidence="3">LPXTG cell wall anchor domain-containing protein</fullName>
    </submittedName>
</protein>
<evidence type="ECO:0000313" key="3">
    <source>
        <dbReference type="EMBL" id="MDT0261431.1"/>
    </source>
</evidence>
<name>A0ABU2J8X4_9ACTN</name>
<gene>
    <name evidence="3" type="ORF">RM423_08485</name>
</gene>
<comment type="caution">
    <text evidence="3">The sequence shown here is derived from an EMBL/GenBank/DDBJ whole genome shotgun (WGS) entry which is preliminary data.</text>
</comment>
<dbReference type="Proteomes" id="UP001183176">
    <property type="component" value="Unassembled WGS sequence"/>
</dbReference>
<sequence>MTTPGSGAPEPSPGSGLDADVQHLTCGADVDQLLEQVADGHADELTDHQSGCEYCQAALTEFTALWSPVALAAAAPFVVPVGLAGTLTAAVMADVAKLPTTPAPSPSAAPATGRLPLQRWLPPLIAVLVVAAIIAVIVLVSRHHGSKTSGTVPVGIAASSSIAAPTTTAPAAPASRPAASATSTAPARAIPTAVPAGSGGQAAATTTGTRDEQVAMLLAGVVLIAAGGGYLIRRRR</sequence>
<feature type="region of interest" description="Disordered" evidence="1">
    <location>
        <begin position="1"/>
        <end position="20"/>
    </location>
</feature>
<feature type="compositionally biased region" description="Low complexity" evidence="1">
    <location>
        <begin position="1"/>
        <end position="16"/>
    </location>
</feature>
<feature type="transmembrane region" description="Helical" evidence="2">
    <location>
        <begin position="214"/>
        <end position="232"/>
    </location>
</feature>
<feature type="region of interest" description="Disordered" evidence="1">
    <location>
        <begin position="167"/>
        <end position="206"/>
    </location>
</feature>
<feature type="compositionally biased region" description="Low complexity" evidence="1">
    <location>
        <begin position="167"/>
        <end position="193"/>
    </location>
</feature>
<evidence type="ECO:0000313" key="4">
    <source>
        <dbReference type="Proteomes" id="UP001183176"/>
    </source>
</evidence>
<feature type="transmembrane region" description="Helical" evidence="2">
    <location>
        <begin position="120"/>
        <end position="140"/>
    </location>
</feature>
<proteinExistence type="predicted"/>
<dbReference type="NCBIfam" id="TIGR01167">
    <property type="entry name" value="LPXTG_anchor"/>
    <property type="match status" value="1"/>
</dbReference>
<evidence type="ECO:0000256" key="2">
    <source>
        <dbReference type="SAM" id="Phobius"/>
    </source>
</evidence>
<evidence type="ECO:0000256" key="1">
    <source>
        <dbReference type="SAM" id="MobiDB-lite"/>
    </source>
</evidence>
<keyword evidence="2" id="KW-0472">Membrane</keyword>
<keyword evidence="4" id="KW-1185">Reference proteome</keyword>
<dbReference type="RefSeq" id="WP_311422586.1">
    <property type="nucleotide sequence ID" value="NZ_JAVREH010000007.1"/>
</dbReference>
<keyword evidence="2" id="KW-1133">Transmembrane helix</keyword>
<reference evidence="4" key="1">
    <citation type="submission" date="2023-07" db="EMBL/GenBank/DDBJ databases">
        <title>30 novel species of actinomycetes from the DSMZ collection.</title>
        <authorList>
            <person name="Nouioui I."/>
        </authorList>
    </citation>
    <scope>NUCLEOTIDE SEQUENCE [LARGE SCALE GENOMIC DNA]</scope>
    <source>
        <strain evidence="4">DSM 44399</strain>
    </source>
</reference>
<organism evidence="3 4">
    <name type="scientific">Jatrophihabitans lederbergiae</name>
    <dbReference type="NCBI Taxonomy" id="3075547"/>
    <lineage>
        <taxon>Bacteria</taxon>
        <taxon>Bacillati</taxon>
        <taxon>Actinomycetota</taxon>
        <taxon>Actinomycetes</taxon>
        <taxon>Jatrophihabitantales</taxon>
        <taxon>Jatrophihabitantaceae</taxon>
        <taxon>Jatrophihabitans</taxon>
    </lineage>
</organism>
<keyword evidence="2" id="KW-0812">Transmembrane</keyword>
<dbReference type="EMBL" id="JAVREH010000007">
    <property type="protein sequence ID" value="MDT0261431.1"/>
    <property type="molecule type" value="Genomic_DNA"/>
</dbReference>
<accession>A0ABU2J8X4</accession>